<proteinExistence type="inferred from homology"/>
<evidence type="ECO:0000313" key="6">
    <source>
        <dbReference type="Proteomes" id="UP000199088"/>
    </source>
</evidence>
<name>A0A1H0F423_9ACTN</name>
<dbReference type="GO" id="GO:0008236">
    <property type="term" value="F:serine-type peptidase activity"/>
    <property type="evidence" value="ECO:0007669"/>
    <property type="project" value="UniProtKB-KW"/>
</dbReference>
<dbReference type="RefSeq" id="WP_091240493.1">
    <property type="nucleotide sequence ID" value="NZ_FNIR01000002.1"/>
</dbReference>
<dbReference type="Gene3D" id="3.40.50.880">
    <property type="match status" value="1"/>
</dbReference>
<keyword evidence="6" id="KW-1185">Reference proteome</keyword>
<dbReference type="EMBL" id="FNIR01000002">
    <property type="protein sequence ID" value="SDN89303.1"/>
    <property type="molecule type" value="Genomic_DNA"/>
</dbReference>
<evidence type="ECO:0000256" key="1">
    <source>
        <dbReference type="ARBA" id="ARBA00006534"/>
    </source>
</evidence>
<dbReference type="OrthoDB" id="3078420at2"/>
<keyword evidence="4" id="KW-0720">Serine protease</keyword>
<dbReference type="Pfam" id="PF03575">
    <property type="entry name" value="Peptidase_S51"/>
    <property type="match status" value="1"/>
</dbReference>
<evidence type="ECO:0000313" key="5">
    <source>
        <dbReference type="EMBL" id="SDN89303.1"/>
    </source>
</evidence>
<dbReference type="AlphaFoldDB" id="A0A1H0F423"/>
<keyword evidence="3" id="KW-0378">Hydrolase</keyword>
<dbReference type="Proteomes" id="UP000199088">
    <property type="component" value="Unassembled WGS sequence"/>
</dbReference>
<dbReference type="GO" id="GO:0006508">
    <property type="term" value="P:proteolysis"/>
    <property type="evidence" value="ECO:0007669"/>
    <property type="project" value="UniProtKB-KW"/>
</dbReference>
<dbReference type="SUPFAM" id="SSF52317">
    <property type="entry name" value="Class I glutamine amidotransferase-like"/>
    <property type="match status" value="1"/>
</dbReference>
<organism evidence="5 6">
    <name type="scientific">Klenkia soli</name>
    <dbReference type="NCBI Taxonomy" id="1052260"/>
    <lineage>
        <taxon>Bacteria</taxon>
        <taxon>Bacillati</taxon>
        <taxon>Actinomycetota</taxon>
        <taxon>Actinomycetes</taxon>
        <taxon>Geodermatophilales</taxon>
        <taxon>Geodermatophilaceae</taxon>
        <taxon>Klenkia</taxon>
    </lineage>
</organism>
<evidence type="ECO:0000256" key="2">
    <source>
        <dbReference type="ARBA" id="ARBA00022670"/>
    </source>
</evidence>
<accession>A0A1H0F423</accession>
<gene>
    <name evidence="5" type="ORF">SAMN05660199_00945</name>
</gene>
<protein>
    <submittedName>
        <fullName evidence="5">Cyanophycinase</fullName>
    </submittedName>
</protein>
<evidence type="ECO:0000256" key="3">
    <source>
        <dbReference type="ARBA" id="ARBA00022801"/>
    </source>
</evidence>
<dbReference type="InterPro" id="IPR029062">
    <property type="entry name" value="Class_I_gatase-like"/>
</dbReference>
<dbReference type="InterPro" id="IPR005320">
    <property type="entry name" value="Peptidase_S51"/>
</dbReference>
<evidence type="ECO:0000256" key="4">
    <source>
        <dbReference type="ARBA" id="ARBA00022825"/>
    </source>
</evidence>
<sequence>MTIHLVGGGPGTTDAALVAPFLAEVRGRGGRPRIGVVLAGTRVAERLARPGYARLLGGRSVDHVAVPLRPGRPVDPQLLAALDGLVVGGGRTPRYLAGLAGAADAVGAAVRSGLPYLGFSAGAMVAPDLALAGGWRSQGRPVAPRAWSEGLDELTSRPGLGLVRFAVDVHTAQAGTLGRTTALVAAGRPVAVGVDEGTCLALEPGAADPDDGTVRGAGAVWTVRRSPDGVPLVTRRPAR</sequence>
<keyword evidence="2" id="KW-0645">Protease</keyword>
<reference evidence="6" key="1">
    <citation type="submission" date="2016-10" db="EMBL/GenBank/DDBJ databases">
        <authorList>
            <person name="Varghese N."/>
            <person name="Submissions S."/>
        </authorList>
    </citation>
    <scope>NUCLEOTIDE SEQUENCE [LARGE SCALE GENOMIC DNA]</scope>
    <source>
        <strain evidence="6">DSM 45843</strain>
    </source>
</reference>
<comment type="similarity">
    <text evidence="1">Belongs to the peptidase S51 family.</text>
</comment>